<gene>
    <name evidence="2" type="ORF">TREES_T100002515</name>
</gene>
<name>L9LA90_TUPCH</name>
<accession>L9LA90</accession>
<evidence type="ECO:0000313" key="2">
    <source>
        <dbReference type="EMBL" id="ELW71574.1"/>
    </source>
</evidence>
<reference evidence="3" key="2">
    <citation type="journal article" date="2013" name="Nat. Commun.">
        <title>Genome of the Chinese tree shrew.</title>
        <authorList>
            <person name="Fan Y."/>
            <person name="Huang Z.Y."/>
            <person name="Cao C.C."/>
            <person name="Chen C.S."/>
            <person name="Chen Y.X."/>
            <person name="Fan D.D."/>
            <person name="He J."/>
            <person name="Hou H.L."/>
            <person name="Hu L."/>
            <person name="Hu X.T."/>
            <person name="Jiang X.T."/>
            <person name="Lai R."/>
            <person name="Lang Y.S."/>
            <person name="Liang B."/>
            <person name="Liao S.G."/>
            <person name="Mu D."/>
            <person name="Ma Y.Y."/>
            <person name="Niu Y.Y."/>
            <person name="Sun X.Q."/>
            <person name="Xia J.Q."/>
            <person name="Xiao J."/>
            <person name="Xiong Z.Q."/>
            <person name="Xu L."/>
            <person name="Yang L."/>
            <person name="Zhang Y."/>
            <person name="Zhao W."/>
            <person name="Zhao X.D."/>
            <person name="Zheng Y.T."/>
            <person name="Zhou J.M."/>
            <person name="Zhu Y.B."/>
            <person name="Zhang G.J."/>
            <person name="Wang J."/>
            <person name="Yao Y.G."/>
        </authorList>
    </citation>
    <scope>NUCLEOTIDE SEQUENCE [LARGE SCALE GENOMIC DNA]</scope>
</reference>
<feature type="region of interest" description="Disordered" evidence="1">
    <location>
        <begin position="64"/>
        <end position="101"/>
    </location>
</feature>
<reference evidence="3" key="1">
    <citation type="submission" date="2012-07" db="EMBL/GenBank/DDBJ databases">
        <title>Genome of the Chinese tree shrew, a rising model animal genetically related to primates.</title>
        <authorList>
            <person name="Zhang G."/>
            <person name="Fan Y."/>
            <person name="Yao Y."/>
            <person name="Huang Z."/>
        </authorList>
    </citation>
    <scope>NUCLEOTIDE SEQUENCE [LARGE SCALE GENOMIC DNA]</scope>
</reference>
<keyword evidence="3" id="KW-1185">Reference proteome</keyword>
<evidence type="ECO:0000313" key="3">
    <source>
        <dbReference type="Proteomes" id="UP000011518"/>
    </source>
</evidence>
<dbReference type="AlphaFoldDB" id="L9LA90"/>
<organism evidence="2 3">
    <name type="scientific">Tupaia chinensis</name>
    <name type="common">Chinese tree shrew</name>
    <name type="synonym">Tupaia belangeri chinensis</name>
    <dbReference type="NCBI Taxonomy" id="246437"/>
    <lineage>
        <taxon>Eukaryota</taxon>
        <taxon>Metazoa</taxon>
        <taxon>Chordata</taxon>
        <taxon>Craniata</taxon>
        <taxon>Vertebrata</taxon>
        <taxon>Euteleostomi</taxon>
        <taxon>Mammalia</taxon>
        <taxon>Eutheria</taxon>
        <taxon>Euarchontoglires</taxon>
        <taxon>Scandentia</taxon>
        <taxon>Tupaiidae</taxon>
        <taxon>Tupaia</taxon>
    </lineage>
</organism>
<dbReference type="Proteomes" id="UP000011518">
    <property type="component" value="Unassembled WGS sequence"/>
</dbReference>
<evidence type="ECO:0000256" key="1">
    <source>
        <dbReference type="SAM" id="MobiDB-lite"/>
    </source>
</evidence>
<sequence>MMATASLVKGGNVLSVPFVPIQEHQGVDKCFRPVKNSCSNQQFRVPATDPLIEASRHVETITRMSTESNEDSLTKHCSQRSLVETGPRARQGHRTNGRSWRMPDVGTCFKYPLAIEKLQSATDMTRKEGERNAAHNMDNHLQLLHAESEEEGEMEVEDQDSKEAKKPHVINFDTSLPTSHTYLDADTKECHGRTLQVDDSCRGDSSSATGNEDPDSWVDIASLAI</sequence>
<dbReference type="EMBL" id="KB320459">
    <property type="protein sequence ID" value="ELW71574.1"/>
    <property type="molecule type" value="Genomic_DNA"/>
</dbReference>
<dbReference type="STRING" id="246437.L9LA90"/>
<feature type="region of interest" description="Disordered" evidence="1">
    <location>
        <begin position="195"/>
        <end position="218"/>
    </location>
</feature>
<protein>
    <submittedName>
        <fullName evidence="2">Protein cereblon</fullName>
    </submittedName>
</protein>
<dbReference type="InParanoid" id="L9LA90"/>
<proteinExistence type="predicted"/>